<proteinExistence type="predicted"/>
<evidence type="ECO:0000313" key="1">
    <source>
        <dbReference type="EMBL" id="GAG49406.1"/>
    </source>
</evidence>
<reference evidence="1" key="1">
    <citation type="journal article" date="2014" name="Front. Microbiol.">
        <title>High frequency of phylogenetically diverse reductive dehalogenase-homologous genes in deep subseafloor sedimentary metagenomes.</title>
        <authorList>
            <person name="Kawai M."/>
            <person name="Futagami T."/>
            <person name="Toyoda A."/>
            <person name="Takaki Y."/>
            <person name="Nishi S."/>
            <person name="Hori S."/>
            <person name="Arai W."/>
            <person name="Tsubouchi T."/>
            <person name="Morono Y."/>
            <person name="Uchiyama I."/>
            <person name="Ito T."/>
            <person name="Fujiyama A."/>
            <person name="Inagaki F."/>
            <person name="Takami H."/>
        </authorList>
    </citation>
    <scope>NUCLEOTIDE SEQUENCE</scope>
    <source>
        <strain evidence="1">Expedition CK06-06</strain>
    </source>
</reference>
<feature type="non-terminal residue" evidence="1">
    <location>
        <position position="35"/>
    </location>
</feature>
<name>X0ZMH2_9ZZZZ</name>
<dbReference type="EMBL" id="BARS01058563">
    <property type="protein sequence ID" value="GAG49406.1"/>
    <property type="molecule type" value="Genomic_DNA"/>
</dbReference>
<comment type="caution">
    <text evidence="1">The sequence shown here is derived from an EMBL/GenBank/DDBJ whole genome shotgun (WGS) entry which is preliminary data.</text>
</comment>
<evidence type="ECO:0008006" key="2">
    <source>
        <dbReference type="Google" id="ProtNLM"/>
    </source>
</evidence>
<dbReference type="PROSITE" id="PS51257">
    <property type="entry name" value="PROKAR_LIPOPROTEIN"/>
    <property type="match status" value="1"/>
</dbReference>
<dbReference type="AlphaFoldDB" id="X0ZMH2"/>
<sequence length="35" mass="3522">MSDGSRRAILAAFFANLGIACAKFAAWGATGSASM</sequence>
<organism evidence="1">
    <name type="scientific">marine sediment metagenome</name>
    <dbReference type="NCBI Taxonomy" id="412755"/>
    <lineage>
        <taxon>unclassified sequences</taxon>
        <taxon>metagenomes</taxon>
        <taxon>ecological metagenomes</taxon>
    </lineage>
</organism>
<protein>
    <recommendedName>
        <fullName evidence="2">Cation transporter</fullName>
    </recommendedName>
</protein>
<accession>X0ZMH2</accession>
<gene>
    <name evidence="1" type="ORF">S01H1_85331</name>
</gene>